<dbReference type="EMBL" id="CALNXI010000265">
    <property type="protein sequence ID" value="CAH3023548.1"/>
    <property type="molecule type" value="Genomic_DNA"/>
</dbReference>
<dbReference type="PANTHER" id="PTHR46880">
    <property type="entry name" value="RAS-ASSOCIATING DOMAIN-CONTAINING PROTEIN"/>
    <property type="match status" value="1"/>
</dbReference>
<keyword evidence="2" id="KW-1185">Reference proteome</keyword>
<comment type="caution">
    <text evidence="1">The sequence shown here is derived from an EMBL/GenBank/DDBJ whole genome shotgun (WGS) entry which is preliminary data.</text>
</comment>
<dbReference type="PANTHER" id="PTHR46880:SF5">
    <property type="entry name" value="DUF4371 DOMAIN-CONTAINING PROTEIN"/>
    <property type="match status" value="1"/>
</dbReference>
<organism evidence="1 2">
    <name type="scientific">Porites evermanni</name>
    <dbReference type="NCBI Taxonomy" id="104178"/>
    <lineage>
        <taxon>Eukaryota</taxon>
        <taxon>Metazoa</taxon>
        <taxon>Cnidaria</taxon>
        <taxon>Anthozoa</taxon>
        <taxon>Hexacorallia</taxon>
        <taxon>Scleractinia</taxon>
        <taxon>Fungiina</taxon>
        <taxon>Poritidae</taxon>
        <taxon>Porites</taxon>
    </lineage>
</organism>
<protein>
    <recommendedName>
        <fullName evidence="3">HAT C-terminal dimerisation domain-containing protein</fullName>
    </recommendedName>
</protein>
<dbReference type="Proteomes" id="UP001159427">
    <property type="component" value="Unassembled WGS sequence"/>
</dbReference>
<reference evidence="1 2" key="1">
    <citation type="submission" date="2022-05" db="EMBL/GenBank/DDBJ databases">
        <authorList>
            <consortium name="Genoscope - CEA"/>
            <person name="William W."/>
        </authorList>
    </citation>
    <scope>NUCLEOTIDE SEQUENCE [LARGE SCALE GENOMIC DNA]</scope>
</reference>
<evidence type="ECO:0008006" key="3">
    <source>
        <dbReference type="Google" id="ProtNLM"/>
    </source>
</evidence>
<evidence type="ECO:0000313" key="2">
    <source>
        <dbReference type="Proteomes" id="UP001159427"/>
    </source>
</evidence>
<evidence type="ECO:0000313" key="1">
    <source>
        <dbReference type="EMBL" id="CAH3023548.1"/>
    </source>
</evidence>
<proteinExistence type="predicted"/>
<sequence length="122" mass="14241">MRPGRHLNYFLTEVGNANTFKGIELERDPADRQAISAIQASVLHDIHPREHCLDEWMSLKFHVQRVRAELELKQSDFWKNKLMFCKDDYPNPLILVELCLVIPCQTACCERGNSCMNRIMTH</sequence>
<gene>
    <name evidence="1" type="ORF">PEVE_00019619</name>
</gene>
<name>A0ABN8M9E6_9CNID</name>
<accession>A0ABN8M9E6</accession>